<accession>A0A5N7MBK0</accession>
<feature type="region of interest" description="Disordered" evidence="1">
    <location>
        <begin position="88"/>
        <end position="126"/>
    </location>
</feature>
<comment type="caution">
    <text evidence="2">The sequence shown here is derived from an EMBL/GenBank/DDBJ whole genome shotgun (WGS) entry which is preliminary data.</text>
</comment>
<reference evidence="2 3" key="1">
    <citation type="journal article" date="2019" name="Syst. Appl. Microbiol.">
        <title>Microvirga tunisiensis sp. nov., a root nodule symbiotic bacterium isolated from Lupinus micranthus and L. luteus grown in Northern Tunisia.</title>
        <authorList>
            <person name="Msaddak A."/>
            <person name="Rejili M."/>
            <person name="Duran D."/>
            <person name="Mars M."/>
            <person name="Palacios J.M."/>
            <person name="Ruiz-Argueso T."/>
            <person name="Rey L."/>
            <person name="Imperial J."/>
        </authorList>
    </citation>
    <scope>NUCLEOTIDE SEQUENCE [LARGE SCALE GENOMIC DNA]</scope>
    <source>
        <strain evidence="2 3">Lmie10</strain>
    </source>
</reference>
<name>A0A5N7MBK0_9HYPH</name>
<evidence type="ECO:0000313" key="3">
    <source>
        <dbReference type="Proteomes" id="UP000403266"/>
    </source>
</evidence>
<sequence length="126" mass="13900">MFAPLPSAPSMVGLPIFMDGGPQSMRYPNKAWNAYMNQALKLRGYSAIESCQERLNTPANAFVMGCQGKLQLVGSMYSGYAAHMNSLTDPEPRRYSWNDGSASRKSTRGLGAYKARLAEENSTPRR</sequence>
<dbReference type="Proteomes" id="UP000403266">
    <property type="component" value="Unassembled WGS sequence"/>
</dbReference>
<dbReference type="RefSeq" id="WP_152709045.1">
    <property type="nucleotide sequence ID" value="NZ_VOSJ01000047.1"/>
</dbReference>
<evidence type="ECO:0000313" key="2">
    <source>
        <dbReference type="EMBL" id="MPR24137.1"/>
    </source>
</evidence>
<dbReference type="EMBL" id="VOSK01000003">
    <property type="protein sequence ID" value="MPR24137.1"/>
    <property type="molecule type" value="Genomic_DNA"/>
</dbReference>
<protein>
    <submittedName>
        <fullName evidence="2">Uncharacterized protein</fullName>
    </submittedName>
</protein>
<organism evidence="2 3">
    <name type="scientific">Microvirga tunisiensis</name>
    <dbReference type="NCBI Taxonomy" id="2108360"/>
    <lineage>
        <taxon>Bacteria</taxon>
        <taxon>Pseudomonadati</taxon>
        <taxon>Pseudomonadota</taxon>
        <taxon>Alphaproteobacteria</taxon>
        <taxon>Hyphomicrobiales</taxon>
        <taxon>Methylobacteriaceae</taxon>
        <taxon>Microvirga</taxon>
    </lineage>
</organism>
<feature type="compositionally biased region" description="Basic and acidic residues" evidence="1">
    <location>
        <begin position="116"/>
        <end position="126"/>
    </location>
</feature>
<evidence type="ECO:0000256" key="1">
    <source>
        <dbReference type="SAM" id="MobiDB-lite"/>
    </source>
</evidence>
<dbReference type="AlphaFoldDB" id="A0A5N7MBK0"/>
<proteinExistence type="predicted"/>
<gene>
    <name evidence="2" type="ORF">FS320_02575</name>
</gene>
<keyword evidence="3" id="KW-1185">Reference proteome</keyword>